<dbReference type="AlphaFoldDB" id="A0A6V8MJ33"/>
<dbReference type="Proteomes" id="UP000556026">
    <property type="component" value="Unassembled WGS sequence"/>
</dbReference>
<proteinExistence type="predicted"/>
<dbReference type="SUPFAM" id="SSF46894">
    <property type="entry name" value="C-terminal effector domain of the bipartite response regulators"/>
    <property type="match status" value="1"/>
</dbReference>
<dbReference type="PROSITE" id="PS50110">
    <property type="entry name" value="RESPONSE_REGULATORY"/>
    <property type="match status" value="1"/>
</dbReference>
<evidence type="ECO:0000256" key="3">
    <source>
        <dbReference type="ARBA" id="ARBA00022553"/>
    </source>
</evidence>
<keyword evidence="5" id="KW-0805">Transcription regulation</keyword>
<evidence type="ECO:0000256" key="8">
    <source>
        <dbReference type="PROSITE-ProRule" id="PRU00169"/>
    </source>
</evidence>
<keyword evidence="3 8" id="KW-0597">Phosphoprotein</keyword>
<feature type="domain" description="OmpR/PhoB-type" evidence="11">
    <location>
        <begin position="131"/>
        <end position="230"/>
    </location>
</feature>
<dbReference type="PANTHER" id="PTHR48111">
    <property type="entry name" value="REGULATOR OF RPOS"/>
    <property type="match status" value="1"/>
</dbReference>
<sequence length="238" mass="25912">MQKKILIIDDDTGLCELLGSYLATEGFGVDSVNDGAEGAERALSGDYAMAVLDVMLPSLNGFEVLRRIRQGSEMPVLMLTARGDEVDRIVGLEMGADDYLPKPFNPRELVARLRAIQRRSQAQAAAGEPRPNILEVGDVTLDLGMRTVVCSGKPVELTSIEFSVCEALLRQAGTVLSREDLTRQALGREFGNFDRSIDVHVSSLRRKLGPGVGGNDRIKSIRGIGYLYGFSAAERRAQ</sequence>
<dbReference type="SMART" id="SM00448">
    <property type="entry name" value="REC"/>
    <property type="match status" value="1"/>
</dbReference>
<comment type="subcellular location">
    <subcellularLocation>
        <location evidence="1">Cytoplasm</location>
    </subcellularLocation>
</comment>
<keyword evidence="6 9" id="KW-0238">DNA-binding</keyword>
<keyword evidence="7" id="KW-0804">Transcription</keyword>
<name>A0A6V8MJ33_9BACT</name>
<dbReference type="InterPro" id="IPR036388">
    <property type="entry name" value="WH-like_DNA-bd_sf"/>
</dbReference>
<accession>A0A6V8MJ33</accession>
<dbReference type="FunFam" id="3.40.50.2300:FF:000001">
    <property type="entry name" value="DNA-binding response regulator PhoB"/>
    <property type="match status" value="1"/>
</dbReference>
<dbReference type="GO" id="GO:0032993">
    <property type="term" value="C:protein-DNA complex"/>
    <property type="evidence" value="ECO:0007669"/>
    <property type="project" value="TreeGrafter"/>
</dbReference>
<dbReference type="SUPFAM" id="SSF52172">
    <property type="entry name" value="CheY-like"/>
    <property type="match status" value="1"/>
</dbReference>
<feature type="modified residue" description="4-aspartylphosphate" evidence="8">
    <location>
        <position position="53"/>
    </location>
</feature>
<dbReference type="GO" id="GO:0000976">
    <property type="term" value="F:transcription cis-regulatory region binding"/>
    <property type="evidence" value="ECO:0007669"/>
    <property type="project" value="TreeGrafter"/>
</dbReference>
<evidence type="ECO:0000259" key="11">
    <source>
        <dbReference type="PROSITE" id="PS51755"/>
    </source>
</evidence>
<dbReference type="SMART" id="SM00862">
    <property type="entry name" value="Trans_reg_C"/>
    <property type="match status" value="1"/>
</dbReference>
<dbReference type="InterPro" id="IPR001789">
    <property type="entry name" value="Sig_transdc_resp-reg_receiver"/>
</dbReference>
<evidence type="ECO:0000259" key="10">
    <source>
        <dbReference type="PROSITE" id="PS50110"/>
    </source>
</evidence>
<evidence type="ECO:0000313" key="12">
    <source>
        <dbReference type="EMBL" id="GFO59980.1"/>
    </source>
</evidence>
<dbReference type="GO" id="GO:0005829">
    <property type="term" value="C:cytosol"/>
    <property type="evidence" value="ECO:0007669"/>
    <property type="project" value="TreeGrafter"/>
</dbReference>
<dbReference type="RefSeq" id="WP_183354802.1">
    <property type="nucleotide sequence ID" value="NZ_BLXX01000006.1"/>
</dbReference>
<feature type="domain" description="Response regulatory" evidence="10">
    <location>
        <begin position="4"/>
        <end position="117"/>
    </location>
</feature>
<dbReference type="GO" id="GO:0006355">
    <property type="term" value="P:regulation of DNA-templated transcription"/>
    <property type="evidence" value="ECO:0007669"/>
    <property type="project" value="InterPro"/>
</dbReference>
<dbReference type="CDD" id="cd17623">
    <property type="entry name" value="REC_OmpR_CpxR"/>
    <property type="match status" value="1"/>
</dbReference>
<keyword evidence="13" id="KW-1185">Reference proteome</keyword>
<feature type="DNA-binding region" description="OmpR/PhoB-type" evidence="9">
    <location>
        <begin position="131"/>
        <end position="230"/>
    </location>
</feature>
<dbReference type="InterPro" id="IPR039420">
    <property type="entry name" value="WalR-like"/>
</dbReference>
<dbReference type="Gene3D" id="6.10.250.690">
    <property type="match status" value="1"/>
</dbReference>
<keyword evidence="2" id="KW-0963">Cytoplasm</keyword>
<gene>
    <name evidence="12" type="primary">cpxR_2</name>
    <name evidence="12" type="ORF">GMST_23050</name>
</gene>
<dbReference type="PROSITE" id="PS51755">
    <property type="entry name" value="OMPR_PHOB"/>
    <property type="match status" value="1"/>
</dbReference>
<evidence type="ECO:0000256" key="5">
    <source>
        <dbReference type="ARBA" id="ARBA00023015"/>
    </source>
</evidence>
<protein>
    <submittedName>
        <fullName evidence="12">DNA-binding response regulator</fullName>
    </submittedName>
</protein>
<dbReference type="InterPro" id="IPR011006">
    <property type="entry name" value="CheY-like_superfamily"/>
</dbReference>
<evidence type="ECO:0000256" key="1">
    <source>
        <dbReference type="ARBA" id="ARBA00004496"/>
    </source>
</evidence>
<keyword evidence="4" id="KW-0902">Two-component regulatory system</keyword>
<evidence type="ECO:0000256" key="2">
    <source>
        <dbReference type="ARBA" id="ARBA00022490"/>
    </source>
</evidence>
<dbReference type="InterPro" id="IPR001867">
    <property type="entry name" value="OmpR/PhoB-type_DNA-bd"/>
</dbReference>
<evidence type="ECO:0000313" key="13">
    <source>
        <dbReference type="Proteomes" id="UP000556026"/>
    </source>
</evidence>
<dbReference type="InterPro" id="IPR058124">
    <property type="entry name" value="CpxR-like_REC"/>
</dbReference>
<dbReference type="Pfam" id="PF00072">
    <property type="entry name" value="Response_reg"/>
    <property type="match status" value="1"/>
</dbReference>
<comment type="caution">
    <text evidence="12">The sequence shown here is derived from an EMBL/GenBank/DDBJ whole genome shotgun (WGS) entry which is preliminary data.</text>
</comment>
<organism evidence="12 13">
    <name type="scientific">Geomonas silvestris</name>
    <dbReference type="NCBI Taxonomy" id="2740184"/>
    <lineage>
        <taxon>Bacteria</taxon>
        <taxon>Pseudomonadati</taxon>
        <taxon>Thermodesulfobacteriota</taxon>
        <taxon>Desulfuromonadia</taxon>
        <taxon>Geobacterales</taxon>
        <taxon>Geobacteraceae</taxon>
        <taxon>Geomonas</taxon>
    </lineage>
</organism>
<dbReference type="Gene3D" id="1.10.10.10">
    <property type="entry name" value="Winged helix-like DNA-binding domain superfamily/Winged helix DNA-binding domain"/>
    <property type="match status" value="1"/>
</dbReference>
<dbReference type="Pfam" id="PF00486">
    <property type="entry name" value="Trans_reg_C"/>
    <property type="match status" value="1"/>
</dbReference>
<dbReference type="Gene3D" id="3.40.50.2300">
    <property type="match status" value="1"/>
</dbReference>
<reference evidence="13" key="1">
    <citation type="submission" date="2020-06" db="EMBL/GenBank/DDBJ databases">
        <title>Draft genomic sequence of Geomonas sp. Red330.</title>
        <authorList>
            <person name="Itoh H."/>
            <person name="Zhenxing X."/>
            <person name="Ushijima N."/>
            <person name="Masuda Y."/>
            <person name="Shiratori Y."/>
            <person name="Senoo K."/>
        </authorList>
    </citation>
    <scope>NUCLEOTIDE SEQUENCE [LARGE SCALE GENOMIC DNA]</scope>
    <source>
        <strain evidence="13">Red330</strain>
    </source>
</reference>
<evidence type="ECO:0000256" key="9">
    <source>
        <dbReference type="PROSITE-ProRule" id="PRU01091"/>
    </source>
</evidence>
<dbReference type="GO" id="GO:0000156">
    <property type="term" value="F:phosphorelay response regulator activity"/>
    <property type="evidence" value="ECO:0007669"/>
    <property type="project" value="TreeGrafter"/>
</dbReference>
<dbReference type="EMBL" id="BLXX01000006">
    <property type="protein sequence ID" value="GFO59980.1"/>
    <property type="molecule type" value="Genomic_DNA"/>
</dbReference>
<dbReference type="InterPro" id="IPR016032">
    <property type="entry name" value="Sig_transdc_resp-reg_C-effctor"/>
</dbReference>
<evidence type="ECO:0000256" key="7">
    <source>
        <dbReference type="ARBA" id="ARBA00023163"/>
    </source>
</evidence>
<dbReference type="CDD" id="cd00383">
    <property type="entry name" value="trans_reg_C"/>
    <property type="match status" value="1"/>
</dbReference>
<evidence type="ECO:0000256" key="6">
    <source>
        <dbReference type="ARBA" id="ARBA00023125"/>
    </source>
</evidence>
<dbReference type="PANTHER" id="PTHR48111:SF39">
    <property type="entry name" value="TRANSCRIPTIONAL REGULATORY PROTEIN CPXR"/>
    <property type="match status" value="1"/>
</dbReference>
<evidence type="ECO:0000256" key="4">
    <source>
        <dbReference type="ARBA" id="ARBA00023012"/>
    </source>
</evidence>